<dbReference type="Pfam" id="PF04773">
    <property type="entry name" value="FecR"/>
    <property type="match status" value="1"/>
</dbReference>
<dbReference type="InterPro" id="IPR006860">
    <property type="entry name" value="FecR"/>
</dbReference>
<sequence length="351" mass="38192">MTQENLLIDDVDGLAANWFSRMRSGALTESDEAALEAWLDHDPANRSAYDAVERTWTALELVRMHPRVLAMRDALPEQRPFRLERYFPPQAIAACVVAAVVGAIGIVAWPSTQSKAPPPVVAGLLQPHLYQTGEGERSVLTLADGTEVMLHEGARLRTLAERGRRVVRLESGRAYFRVAKDKHHPFVVQAGGRTVTALGTAFEVSVEKQAFAITLVEGRVRVQTPVAAAPSLGARPNGLVPPSIETTEMVAGSQLAGDINGWRVTRTDVSQETSWTRDQLIFEAQPLAVVAEQMNRRSPRKIIITDEDVGRTLISGNFRPGDVDGFARALAAYDYAGVARRGDGAIELSAP</sequence>
<evidence type="ECO:0008006" key="5">
    <source>
        <dbReference type="Google" id="ProtNLM"/>
    </source>
</evidence>
<evidence type="ECO:0000259" key="2">
    <source>
        <dbReference type="Pfam" id="PF16220"/>
    </source>
</evidence>
<dbReference type="KEGG" id="cmb:CSW64_07480"/>
<dbReference type="PIRSF" id="PIRSF018266">
    <property type="entry name" value="FecR"/>
    <property type="match status" value="1"/>
</dbReference>
<name>A0A2D2AW86_9CAUL</name>
<dbReference type="Gene3D" id="2.60.120.1440">
    <property type="match status" value="1"/>
</dbReference>
<dbReference type="Pfam" id="PF16220">
    <property type="entry name" value="DUF4880"/>
    <property type="match status" value="1"/>
</dbReference>
<dbReference type="PANTHER" id="PTHR30273">
    <property type="entry name" value="PERIPLASMIC SIGNAL SENSOR AND SIGMA FACTOR ACTIVATOR FECR-RELATED"/>
    <property type="match status" value="1"/>
</dbReference>
<feature type="domain" description="FecR protein" evidence="1">
    <location>
        <begin position="130"/>
        <end position="221"/>
    </location>
</feature>
<feature type="domain" description="FecR N-terminal" evidence="2">
    <location>
        <begin position="15"/>
        <end position="54"/>
    </location>
</feature>
<dbReference type="OrthoDB" id="9798846at2"/>
<dbReference type="GO" id="GO:0016989">
    <property type="term" value="F:sigma factor antagonist activity"/>
    <property type="evidence" value="ECO:0007669"/>
    <property type="project" value="TreeGrafter"/>
</dbReference>
<dbReference type="EMBL" id="CP024201">
    <property type="protein sequence ID" value="ATQ42269.1"/>
    <property type="molecule type" value="Genomic_DNA"/>
</dbReference>
<accession>A0A2D2AW86</accession>
<evidence type="ECO:0000259" key="1">
    <source>
        <dbReference type="Pfam" id="PF04773"/>
    </source>
</evidence>
<proteinExistence type="predicted"/>
<gene>
    <name evidence="3" type="ORF">CSW64_07480</name>
</gene>
<reference evidence="3 4" key="1">
    <citation type="submission" date="2017-10" db="EMBL/GenBank/DDBJ databases">
        <title>Genome sequence of Caulobacter mirabilis FWC38.</title>
        <authorList>
            <person name="Fiebig A."/>
            <person name="Crosson S."/>
        </authorList>
    </citation>
    <scope>NUCLEOTIDE SEQUENCE [LARGE SCALE GENOMIC DNA]</scope>
    <source>
        <strain evidence="3 4">FWC 38</strain>
    </source>
</reference>
<organism evidence="3 4">
    <name type="scientific">Caulobacter mirabilis</name>
    <dbReference type="NCBI Taxonomy" id="69666"/>
    <lineage>
        <taxon>Bacteria</taxon>
        <taxon>Pseudomonadati</taxon>
        <taxon>Pseudomonadota</taxon>
        <taxon>Alphaproteobacteria</taxon>
        <taxon>Caulobacterales</taxon>
        <taxon>Caulobacteraceae</taxon>
        <taxon>Caulobacter</taxon>
    </lineage>
</organism>
<dbReference type="Proteomes" id="UP000228945">
    <property type="component" value="Chromosome"/>
</dbReference>
<dbReference type="RefSeq" id="WP_099621526.1">
    <property type="nucleotide sequence ID" value="NZ_CP024201.1"/>
</dbReference>
<dbReference type="PANTHER" id="PTHR30273:SF2">
    <property type="entry name" value="PROTEIN FECR"/>
    <property type="match status" value="1"/>
</dbReference>
<evidence type="ECO:0000313" key="3">
    <source>
        <dbReference type="EMBL" id="ATQ42269.1"/>
    </source>
</evidence>
<dbReference type="AlphaFoldDB" id="A0A2D2AW86"/>
<dbReference type="InterPro" id="IPR012373">
    <property type="entry name" value="Ferrdict_sens_TM"/>
</dbReference>
<evidence type="ECO:0000313" key="4">
    <source>
        <dbReference type="Proteomes" id="UP000228945"/>
    </source>
</evidence>
<dbReference type="InterPro" id="IPR032623">
    <property type="entry name" value="FecR_N"/>
</dbReference>
<protein>
    <recommendedName>
        <fullName evidence="5">FecR protein domain-containing protein</fullName>
    </recommendedName>
</protein>
<keyword evidence="4" id="KW-1185">Reference proteome</keyword>